<accession>A0ABN9DKJ8</accession>
<dbReference type="InterPro" id="IPR011009">
    <property type="entry name" value="Kinase-like_dom_sf"/>
</dbReference>
<dbReference type="PROSITE" id="PS00108">
    <property type="entry name" value="PROTEIN_KINASE_ST"/>
    <property type="match status" value="1"/>
</dbReference>
<evidence type="ECO:0000256" key="3">
    <source>
        <dbReference type="ARBA" id="ARBA00022741"/>
    </source>
</evidence>
<dbReference type="Gene3D" id="1.10.510.10">
    <property type="entry name" value="Transferase(Phosphotransferase) domain 1"/>
    <property type="match status" value="1"/>
</dbReference>
<dbReference type="InterPro" id="IPR008271">
    <property type="entry name" value="Ser/Thr_kinase_AS"/>
</dbReference>
<evidence type="ECO:0000256" key="1">
    <source>
        <dbReference type="ARBA" id="ARBA00022527"/>
    </source>
</evidence>
<keyword evidence="3" id="KW-0547">Nucleotide-binding</keyword>
<dbReference type="Pfam" id="PF00069">
    <property type="entry name" value="Pkinase"/>
    <property type="match status" value="1"/>
</dbReference>
<protein>
    <recommendedName>
        <fullName evidence="6">Protein kinase domain-containing protein</fullName>
    </recommendedName>
</protein>
<name>A0ABN9DKJ8_9NEOB</name>
<evidence type="ECO:0000313" key="7">
    <source>
        <dbReference type="EMBL" id="CAI9573128.1"/>
    </source>
</evidence>
<sequence>MSAEILCGLQYLHTRGIVHRDLKPGNILLGEDSCIKIADFGLAAIDASGSMLHDPVGTLAFVAPEVRNILFIF</sequence>
<evidence type="ECO:0000256" key="2">
    <source>
        <dbReference type="ARBA" id="ARBA00022679"/>
    </source>
</evidence>
<dbReference type="SUPFAM" id="SSF56112">
    <property type="entry name" value="Protein kinase-like (PK-like)"/>
    <property type="match status" value="1"/>
</dbReference>
<feature type="domain" description="Protein kinase" evidence="6">
    <location>
        <begin position="1"/>
        <end position="73"/>
    </location>
</feature>
<evidence type="ECO:0000256" key="4">
    <source>
        <dbReference type="ARBA" id="ARBA00022777"/>
    </source>
</evidence>
<dbReference type="InterPro" id="IPR000719">
    <property type="entry name" value="Prot_kinase_dom"/>
</dbReference>
<dbReference type="EMBL" id="CATNWA010014541">
    <property type="protein sequence ID" value="CAI9573128.1"/>
    <property type="molecule type" value="Genomic_DNA"/>
</dbReference>
<keyword evidence="5" id="KW-0067">ATP-binding</keyword>
<evidence type="ECO:0000256" key="5">
    <source>
        <dbReference type="ARBA" id="ARBA00022840"/>
    </source>
</evidence>
<keyword evidence="1" id="KW-0723">Serine/threonine-protein kinase</keyword>
<evidence type="ECO:0000313" key="8">
    <source>
        <dbReference type="Proteomes" id="UP001162483"/>
    </source>
</evidence>
<evidence type="ECO:0000259" key="6">
    <source>
        <dbReference type="PROSITE" id="PS50011"/>
    </source>
</evidence>
<dbReference type="Proteomes" id="UP001162483">
    <property type="component" value="Unassembled WGS sequence"/>
</dbReference>
<dbReference type="PANTHER" id="PTHR24351">
    <property type="entry name" value="RIBOSOMAL PROTEIN S6 KINASE"/>
    <property type="match status" value="1"/>
</dbReference>
<comment type="caution">
    <text evidence="7">The sequence shown here is derived from an EMBL/GenBank/DDBJ whole genome shotgun (WGS) entry which is preliminary data.</text>
</comment>
<keyword evidence="8" id="KW-1185">Reference proteome</keyword>
<reference evidence="7" key="1">
    <citation type="submission" date="2023-05" db="EMBL/GenBank/DDBJ databases">
        <authorList>
            <person name="Stuckert A."/>
        </authorList>
    </citation>
    <scope>NUCLEOTIDE SEQUENCE</scope>
</reference>
<keyword evidence="4" id="KW-0418">Kinase</keyword>
<proteinExistence type="predicted"/>
<keyword evidence="2" id="KW-0808">Transferase</keyword>
<organism evidence="7 8">
    <name type="scientific">Staurois parvus</name>
    <dbReference type="NCBI Taxonomy" id="386267"/>
    <lineage>
        <taxon>Eukaryota</taxon>
        <taxon>Metazoa</taxon>
        <taxon>Chordata</taxon>
        <taxon>Craniata</taxon>
        <taxon>Vertebrata</taxon>
        <taxon>Euteleostomi</taxon>
        <taxon>Amphibia</taxon>
        <taxon>Batrachia</taxon>
        <taxon>Anura</taxon>
        <taxon>Neobatrachia</taxon>
        <taxon>Ranoidea</taxon>
        <taxon>Ranidae</taxon>
        <taxon>Staurois</taxon>
    </lineage>
</organism>
<dbReference type="PROSITE" id="PS50011">
    <property type="entry name" value="PROTEIN_KINASE_DOM"/>
    <property type="match status" value="1"/>
</dbReference>
<gene>
    <name evidence="7" type="ORF">SPARVUS_LOCUS7589996</name>
</gene>